<evidence type="ECO:0000313" key="10">
    <source>
        <dbReference type="Proteomes" id="UP000698222"/>
    </source>
</evidence>
<evidence type="ECO:0000256" key="7">
    <source>
        <dbReference type="SAM" id="Phobius"/>
    </source>
</evidence>
<dbReference type="Proteomes" id="UP000698222">
    <property type="component" value="Unassembled WGS sequence"/>
</dbReference>
<accession>A0ABS4YH84</accession>
<comment type="caution">
    <text evidence="9">The sequence shown here is derived from an EMBL/GenBank/DDBJ whole genome shotgun (WGS) entry which is preliminary data.</text>
</comment>
<keyword evidence="6 7" id="KW-0472">Membrane</keyword>
<proteinExistence type="inferred from homology"/>
<gene>
    <name evidence="9" type="ORF">JOF44_000788</name>
</gene>
<evidence type="ECO:0000313" key="9">
    <source>
        <dbReference type="EMBL" id="MBP2407885.1"/>
    </source>
</evidence>
<evidence type="ECO:0000256" key="2">
    <source>
        <dbReference type="ARBA" id="ARBA00010792"/>
    </source>
</evidence>
<keyword evidence="10" id="KW-1185">Reference proteome</keyword>
<feature type="transmembrane region" description="Helical" evidence="7">
    <location>
        <begin position="55"/>
        <end position="76"/>
    </location>
</feature>
<keyword evidence="5 7" id="KW-1133">Transmembrane helix</keyword>
<evidence type="ECO:0000256" key="5">
    <source>
        <dbReference type="ARBA" id="ARBA00022989"/>
    </source>
</evidence>
<keyword evidence="4 7" id="KW-0812">Transmembrane</keyword>
<feature type="transmembrane region" description="Helical" evidence="7">
    <location>
        <begin position="139"/>
        <end position="164"/>
    </location>
</feature>
<evidence type="ECO:0000256" key="3">
    <source>
        <dbReference type="ARBA" id="ARBA00022475"/>
    </source>
</evidence>
<comment type="similarity">
    <text evidence="2">Belongs to the DedA family.</text>
</comment>
<feature type="domain" description="VTT" evidence="8">
    <location>
        <begin position="34"/>
        <end position="158"/>
    </location>
</feature>
<dbReference type="EMBL" id="JAGIOC010000001">
    <property type="protein sequence ID" value="MBP2407885.1"/>
    <property type="molecule type" value="Genomic_DNA"/>
</dbReference>
<organism evidence="9 10">
    <name type="scientific">Brachybacterium fresconis</name>
    <dbReference type="NCBI Taxonomy" id="173363"/>
    <lineage>
        <taxon>Bacteria</taxon>
        <taxon>Bacillati</taxon>
        <taxon>Actinomycetota</taxon>
        <taxon>Actinomycetes</taxon>
        <taxon>Micrococcales</taxon>
        <taxon>Dermabacteraceae</taxon>
        <taxon>Brachybacterium</taxon>
    </lineage>
</organism>
<evidence type="ECO:0000256" key="1">
    <source>
        <dbReference type="ARBA" id="ARBA00004651"/>
    </source>
</evidence>
<dbReference type="RefSeq" id="WP_209887645.1">
    <property type="nucleotide sequence ID" value="NZ_BAAAJV010000033.1"/>
</dbReference>
<evidence type="ECO:0000256" key="6">
    <source>
        <dbReference type="ARBA" id="ARBA00023136"/>
    </source>
</evidence>
<feature type="transmembrane region" description="Helical" evidence="7">
    <location>
        <begin position="16"/>
        <end position="35"/>
    </location>
</feature>
<dbReference type="InterPro" id="IPR051311">
    <property type="entry name" value="DedA_domain"/>
</dbReference>
<comment type="subcellular location">
    <subcellularLocation>
        <location evidence="1">Cell membrane</location>
        <topology evidence="1">Multi-pass membrane protein</topology>
    </subcellularLocation>
</comment>
<dbReference type="PANTHER" id="PTHR42709:SF6">
    <property type="entry name" value="UNDECAPRENYL PHOSPHATE TRANSPORTER A"/>
    <property type="match status" value="1"/>
</dbReference>
<evidence type="ECO:0000259" key="8">
    <source>
        <dbReference type="Pfam" id="PF09335"/>
    </source>
</evidence>
<dbReference type="InterPro" id="IPR032816">
    <property type="entry name" value="VTT_dom"/>
</dbReference>
<dbReference type="PANTHER" id="PTHR42709">
    <property type="entry name" value="ALKALINE PHOSPHATASE LIKE PROTEIN"/>
    <property type="match status" value="1"/>
</dbReference>
<feature type="transmembrane region" description="Helical" evidence="7">
    <location>
        <begin position="170"/>
        <end position="187"/>
    </location>
</feature>
<dbReference type="Pfam" id="PF09335">
    <property type="entry name" value="VTT_dom"/>
    <property type="match status" value="1"/>
</dbReference>
<protein>
    <submittedName>
        <fullName evidence="9">Membrane protein DedA with SNARE-associated domain</fullName>
    </submittedName>
</protein>
<name>A0ABS4YH84_9MICO</name>
<reference evidence="9 10" key="1">
    <citation type="submission" date="2021-03" db="EMBL/GenBank/DDBJ databases">
        <title>Sequencing the genomes of 1000 actinobacteria strains.</title>
        <authorList>
            <person name="Klenk H.-P."/>
        </authorList>
    </citation>
    <scope>NUCLEOTIDE SEQUENCE [LARGE SCALE GENOMIC DNA]</scope>
    <source>
        <strain evidence="9 10">DSM 14564</strain>
    </source>
</reference>
<keyword evidence="3" id="KW-1003">Cell membrane</keyword>
<evidence type="ECO:0000256" key="4">
    <source>
        <dbReference type="ARBA" id="ARBA00022692"/>
    </source>
</evidence>
<sequence>MESVLHLVEGVMSSPWLYLLLFSVVAADSVLPVFPGETVVITAGAYAVVQDAPSAWILLPVTILAAVAGDLTAHHLGRGAGPLSRRIRRSRTGDRLFTWAENGLHTRGGAIIVTARFIPGGRTATSLTSGMIRYPRPRFLGFALLAATAWALYNIGIGMAGGYLFREQPLLGVVIGVGLALVISTVIEKVRIARERRGRSPSEASPEPELLRSR</sequence>